<reference evidence="5" key="1">
    <citation type="journal article" date="2021" name="Open Biol.">
        <title>Shared evolutionary footprints suggest mitochondrial oxidative damage underlies multiple complex I losses in fungi.</title>
        <authorList>
            <person name="Schikora-Tamarit M.A."/>
            <person name="Marcet-Houben M."/>
            <person name="Nosek J."/>
            <person name="Gabaldon T."/>
        </authorList>
    </citation>
    <scope>NUCLEOTIDE SEQUENCE</scope>
    <source>
        <strain evidence="5">CBS6341</strain>
    </source>
</reference>
<evidence type="ECO:0000256" key="4">
    <source>
        <dbReference type="SAM" id="MobiDB-lite"/>
    </source>
</evidence>
<evidence type="ECO:0000256" key="1">
    <source>
        <dbReference type="ARBA" id="ARBA00008889"/>
    </source>
</evidence>
<dbReference type="InterPro" id="IPR047865">
    <property type="entry name" value="Ribosomal_uL10_bac_type"/>
</dbReference>
<dbReference type="InterPro" id="IPR001790">
    <property type="entry name" value="Ribosomal_uL10"/>
</dbReference>
<protein>
    <recommendedName>
        <fullName evidence="7">Ribosomal protein L10</fullName>
    </recommendedName>
</protein>
<dbReference type="PANTHER" id="PTHR11560">
    <property type="entry name" value="39S RIBOSOMAL PROTEIN L10, MITOCHONDRIAL"/>
    <property type="match status" value="1"/>
</dbReference>
<dbReference type="GO" id="GO:0005840">
    <property type="term" value="C:ribosome"/>
    <property type="evidence" value="ECO:0007669"/>
    <property type="project" value="UniProtKB-KW"/>
</dbReference>
<feature type="compositionally biased region" description="Basic and acidic residues" evidence="4">
    <location>
        <begin position="217"/>
        <end position="228"/>
    </location>
</feature>
<accession>A0A9P8TEM7</accession>
<dbReference type="Pfam" id="PF00466">
    <property type="entry name" value="Ribosomal_L10"/>
    <property type="match status" value="1"/>
</dbReference>
<name>A0A9P8TEM7_9ASCO</name>
<evidence type="ECO:0000313" key="5">
    <source>
        <dbReference type="EMBL" id="KAH3675561.1"/>
    </source>
</evidence>
<organism evidence="5 6">
    <name type="scientific">Wickerhamomyces mucosus</name>
    <dbReference type="NCBI Taxonomy" id="1378264"/>
    <lineage>
        <taxon>Eukaryota</taxon>
        <taxon>Fungi</taxon>
        <taxon>Dikarya</taxon>
        <taxon>Ascomycota</taxon>
        <taxon>Saccharomycotina</taxon>
        <taxon>Saccharomycetes</taxon>
        <taxon>Phaffomycetales</taxon>
        <taxon>Wickerhamomycetaceae</taxon>
        <taxon>Wickerhamomyces</taxon>
    </lineage>
</organism>
<dbReference type="AlphaFoldDB" id="A0A9P8TEM7"/>
<dbReference type="Gene3D" id="3.30.70.1730">
    <property type="match status" value="1"/>
</dbReference>
<keyword evidence="2" id="KW-0689">Ribosomal protein</keyword>
<gene>
    <name evidence="5" type="ORF">WICMUC_002650</name>
</gene>
<dbReference type="Proteomes" id="UP000769528">
    <property type="component" value="Unassembled WGS sequence"/>
</dbReference>
<feature type="region of interest" description="Disordered" evidence="4">
    <location>
        <begin position="217"/>
        <end position="238"/>
    </location>
</feature>
<evidence type="ECO:0000313" key="6">
    <source>
        <dbReference type="Proteomes" id="UP000769528"/>
    </source>
</evidence>
<proteinExistence type="inferred from homology"/>
<dbReference type="CDD" id="cd05797">
    <property type="entry name" value="Ribosomal_L10"/>
    <property type="match status" value="1"/>
</dbReference>
<evidence type="ECO:0008006" key="7">
    <source>
        <dbReference type="Google" id="ProtNLM"/>
    </source>
</evidence>
<dbReference type="GO" id="GO:1990904">
    <property type="term" value="C:ribonucleoprotein complex"/>
    <property type="evidence" value="ECO:0007669"/>
    <property type="project" value="UniProtKB-KW"/>
</dbReference>
<reference evidence="5" key="2">
    <citation type="submission" date="2021-01" db="EMBL/GenBank/DDBJ databases">
        <authorList>
            <person name="Schikora-Tamarit M.A."/>
        </authorList>
    </citation>
    <scope>NUCLEOTIDE SEQUENCE</scope>
    <source>
        <strain evidence="5">CBS6341</strain>
    </source>
</reference>
<dbReference type="EMBL" id="JAEUBF010000753">
    <property type="protein sequence ID" value="KAH3675561.1"/>
    <property type="molecule type" value="Genomic_DNA"/>
</dbReference>
<dbReference type="OrthoDB" id="360689at2759"/>
<keyword evidence="3" id="KW-0687">Ribonucleoprotein</keyword>
<keyword evidence="6" id="KW-1185">Reference proteome</keyword>
<dbReference type="InterPro" id="IPR043141">
    <property type="entry name" value="Ribosomal_uL10-like_sf"/>
</dbReference>
<comment type="caution">
    <text evidence="5">The sequence shown here is derived from an EMBL/GenBank/DDBJ whole genome shotgun (WGS) entry which is preliminary data.</text>
</comment>
<evidence type="ECO:0000256" key="3">
    <source>
        <dbReference type="ARBA" id="ARBA00023274"/>
    </source>
</evidence>
<dbReference type="SUPFAM" id="SSF160369">
    <property type="entry name" value="Ribosomal protein L10-like"/>
    <property type="match status" value="1"/>
</dbReference>
<comment type="similarity">
    <text evidence="1">Belongs to the universal ribosomal protein uL10 family.</text>
</comment>
<evidence type="ECO:0000256" key="2">
    <source>
        <dbReference type="ARBA" id="ARBA00022980"/>
    </source>
</evidence>
<sequence length="238" mass="27359">MLRISNNIKTFINPIRFYSVASNTSSSSIQYLKNEESRKTYLINRYQYLLKDSEIVLFVHHNNLIKNEINQYRNQIRELGGDLHIIRNKLFNAYLRAENELNPASLEAFQRTKSIKHPFKPLLNGPSGIITVKNMDPTIVLKIIKYLNKTTNEKLFLIGARIENKLFDLIKLNEFKDLKPKDQLQSELAGLLTVLSGVGLVQTLSSASQHLYLTLESHRENNEPKDEGNESIESSSQQ</sequence>